<name>A0A1H3TJZ6_9RHOB</name>
<evidence type="ECO:0008006" key="3">
    <source>
        <dbReference type="Google" id="ProtNLM"/>
    </source>
</evidence>
<reference evidence="2" key="1">
    <citation type="submission" date="2016-10" db="EMBL/GenBank/DDBJ databases">
        <authorList>
            <person name="Varghese N."/>
            <person name="Submissions S."/>
        </authorList>
    </citation>
    <scope>NUCLEOTIDE SEQUENCE [LARGE SCALE GENOMIC DNA]</scope>
    <source>
        <strain evidence="2">DSM 100420</strain>
    </source>
</reference>
<dbReference type="OrthoDB" id="7107863at2"/>
<dbReference type="AlphaFoldDB" id="A0A1H3TJZ6"/>
<dbReference type="Proteomes" id="UP000198914">
    <property type="component" value="Unassembled WGS sequence"/>
</dbReference>
<organism evidence="1 2">
    <name type="scientific">Jannaschia faecimaris</name>
    <dbReference type="NCBI Taxonomy" id="1244108"/>
    <lineage>
        <taxon>Bacteria</taxon>
        <taxon>Pseudomonadati</taxon>
        <taxon>Pseudomonadota</taxon>
        <taxon>Alphaproteobacteria</taxon>
        <taxon>Rhodobacterales</taxon>
        <taxon>Roseobacteraceae</taxon>
        <taxon>Jannaschia</taxon>
    </lineage>
</organism>
<dbReference type="SUPFAM" id="SSF54909">
    <property type="entry name" value="Dimeric alpha+beta barrel"/>
    <property type="match status" value="1"/>
</dbReference>
<protein>
    <recommendedName>
        <fullName evidence="3">Ethyl tert-butyl ether degradation EthD</fullName>
    </recommendedName>
</protein>
<dbReference type="RefSeq" id="WP_092647399.1">
    <property type="nucleotide sequence ID" value="NZ_FNPX01000017.1"/>
</dbReference>
<sequence length="113" mass="12528">MITRYALFQGTVHDGQTEAFRAAVLKELVPVWKRMPGATAVHVTFGDSRDEGAPEFPVILATEYPDMDAVQVALESPVRIEGREATQSVLGRFYTGVVHHHVTTAHHYQLQGN</sequence>
<evidence type="ECO:0000313" key="1">
    <source>
        <dbReference type="EMBL" id="SDZ49975.1"/>
    </source>
</evidence>
<dbReference type="STRING" id="1244108.SAMN05444004_11759"/>
<gene>
    <name evidence="1" type="ORF">SAMN05444004_11759</name>
</gene>
<dbReference type="EMBL" id="FNPX01000017">
    <property type="protein sequence ID" value="SDZ49975.1"/>
    <property type="molecule type" value="Genomic_DNA"/>
</dbReference>
<evidence type="ECO:0000313" key="2">
    <source>
        <dbReference type="Proteomes" id="UP000198914"/>
    </source>
</evidence>
<keyword evidence="2" id="KW-1185">Reference proteome</keyword>
<dbReference type="Gene3D" id="3.30.70.100">
    <property type="match status" value="1"/>
</dbReference>
<proteinExistence type="predicted"/>
<dbReference type="InterPro" id="IPR011008">
    <property type="entry name" value="Dimeric_a/b-barrel"/>
</dbReference>
<accession>A0A1H3TJZ6</accession>